<protein>
    <recommendedName>
        <fullName evidence="2">histidine kinase</fullName>
        <ecNumber evidence="2">2.7.13.3</ecNumber>
    </recommendedName>
</protein>
<evidence type="ECO:0000256" key="1">
    <source>
        <dbReference type="ARBA" id="ARBA00000085"/>
    </source>
</evidence>
<dbReference type="Gene3D" id="3.30.450.20">
    <property type="entry name" value="PAS domain"/>
    <property type="match status" value="1"/>
</dbReference>
<dbReference type="Pfam" id="PF08448">
    <property type="entry name" value="PAS_4"/>
    <property type="match status" value="1"/>
</dbReference>
<evidence type="ECO:0000313" key="11">
    <source>
        <dbReference type="EMBL" id="TWJ14316.1"/>
    </source>
</evidence>
<evidence type="ECO:0000313" key="12">
    <source>
        <dbReference type="Proteomes" id="UP000319449"/>
    </source>
</evidence>
<evidence type="ECO:0000256" key="5">
    <source>
        <dbReference type="ARBA" id="ARBA00022777"/>
    </source>
</evidence>
<accession>A0A562V8T9</accession>
<dbReference type="SMART" id="SM00091">
    <property type="entry name" value="PAS"/>
    <property type="match status" value="1"/>
</dbReference>
<dbReference type="PRINTS" id="PR00344">
    <property type="entry name" value="BCTRLSENSOR"/>
</dbReference>
<evidence type="ECO:0000259" key="10">
    <source>
        <dbReference type="PROSITE" id="PS50112"/>
    </source>
</evidence>
<dbReference type="SMART" id="SM00388">
    <property type="entry name" value="HisKA"/>
    <property type="match status" value="1"/>
</dbReference>
<dbReference type="InterPro" id="IPR036890">
    <property type="entry name" value="HATPase_C_sf"/>
</dbReference>
<keyword evidence="5" id="KW-0418">Kinase</keyword>
<keyword evidence="3" id="KW-0597">Phosphoprotein</keyword>
<dbReference type="PANTHER" id="PTHR42878">
    <property type="entry name" value="TWO-COMPONENT HISTIDINE KINASE"/>
    <property type="match status" value="1"/>
</dbReference>
<dbReference type="AlphaFoldDB" id="A0A562V8T9"/>
<keyword evidence="12" id="KW-1185">Reference proteome</keyword>
<dbReference type="SMART" id="SM00387">
    <property type="entry name" value="HATPase_c"/>
    <property type="match status" value="1"/>
</dbReference>
<dbReference type="InterPro" id="IPR004358">
    <property type="entry name" value="Sig_transdc_His_kin-like_C"/>
</dbReference>
<dbReference type="InterPro" id="IPR035965">
    <property type="entry name" value="PAS-like_dom_sf"/>
</dbReference>
<dbReference type="OrthoDB" id="5395125at2"/>
<sequence>MGSNNDKSRSETDELRRRATDRLRVRAPKERSSWEENDRQRLVHELEVHQIELEMQNEQLRQSRDDMEETLEKFTDLYDFAPVGYATIDRDGIVRAANLTGAGLLGIERSRLTGRHFSQFVAAEAHSLFSEFLGKVFARPGKESCEVTLSTKGSLPLIVQIDAMVSASGQECRIAIIDISKRRQLEEQLEILHDDLAARAAELAAANIELEAFNFTVSHDLRKPLSIIHGYCQLVQELCREQLDEQSKEFIQEIYEGTKSMNRLITSLLRFSRATRTEMRRETVDMSAMAKAVASELQLAEPERRVSFRIAEGITGNGDEGLWRIVLDNLIGNAWKYSANREEAVIEFDMKEVDGKPACFVRDNGPGFDMAHADKLYIPFQRIPGIDVEGHGIGLATVERIVRRHGGRIWAESEPGKGATFFFTME</sequence>
<dbReference type="SUPFAM" id="SSF55874">
    <property type="entry name" value="ATPase domain of HSP90 chaperone/DNA topoisomerase II/histidine kinase"/>
    <property type="match status" value="1"/>
</dbReference>
<dbReference type="PROSITE" id="PS50112">
    <property type="entry name" value="PAS"/>
    <property type="match status" value="1"/>
</dbReference>
<dbReference type="InterPro" id="IPR005467">
    <property type="entry name" value="His_kinase_dom"/>
</dbReference>
<feature type="coiled-coil region" evidence="7">
    <location>
        <begin position="39"/>
        <end position="77"/>
    </location>
</feature>
<dbReference type="GO" id="GO:0030295">
    <property type="term" value="F:protein kinase activator activity"/>
    <property type="evidence" value="ECO:0007669"/>
    <property type="project" value="TreeGrafter"/>
</dbReference>
<dbReference type="NCBIfam" id="TIGR00229">
    <property type="entry name" value="sensory_box"/>
    <property type="match status" value="1"/>
</dbReference>
<evidence type="ECO:0000256" key="8">
    <source>
        <dbReference type="SAM" id="MobiDB-lite"/>
    </source>
</evidence>
<feature type="domain" description="PAS" evidence="10">
    <location>
        <begin position="70"/>
        <end position="140"/>
    </location>
</feature>
<dbReference type="InterPro" id="IPR013656">
    <property type="entry name" value="PAS_4"/>
</dbReference>
<proteinExistence type="predicted"/>
<dbReference type="Gene3D" id="3.30.565.10">
    <property type="entry name" value="Histidine kinase-like ATPase, C-terminal domain"/>
    <property type="match status" value="1"/>
</dbReference>
<dbReference type="PROSITE" id="PS50109">
    <property type="entry name" value="HIS_KIN"/>
    <property type="match status" value="1"/>
</dbReference>
<dbReference type="InterPro" id="IPR036097">
    <property type="entry name" value="HisK_dim/P_sf"/>
</dbReference>
<organism evidence="11 12">
    <name type="scientific">Geobacter argillaceus</name>
    <dbReference type="NCBI Taxonomy" id="345631"/>
    <lineage>
        <taxon>Bacteria</taxon>
        <taxon>Pseudomonadati</taxon>
        <taxon>Thermodesulfobacteriota</taxon>
        <taxon>Desulfuromonadia</taxon>
        <taxon>Geobacterales</taxon>
        <taxon>Geobacteraceae</taxon>
        <taxon>Geobacter</taxon>
    </lineage>
</organism>
<feature type="domain" description="Histidine kinase" evidence="9">
    <location>
        <begin position="216"/>
        <end position="426"/>
    </location>
</feature>
<dbReference type="CDD" id="cd00082">
    <property type="entry name" value="HisKA"/>
    <property type="match status" value="1"/>
</dbReference>
<evidence type="ECO:0000256" key="7">
    <source>
        <dbReference type="SAM" id="Coils"/>
    </source>
</evidence>
<evidence type="ECO:0000256" key="3">
    <source>
        <dbReference type="ARBA" id="ARBA00022553"/>
    </source>
</evidence>
<dbReference type="Gene3D" id="1.10.287.130">
    <property type="match status" value="1"/>
</dbReference>
<dbReference type="EC" id="2.7.13.3" evidence="2"/>
<keyword evidence="6" id="KW-0472">Membrane</keyword>
<feature type="region of interest" description="Disordered" evidence="8">
    <location>
        <begin position="1"/>
        <end position="36"/>
    </location>
</feature>
<dbReference type="PANTHER" id="PTHR42878:SF15">
    <property type="entry name" value="BACTERIOPHYTOCHROME"/>
    <property type="match status" value="1"/>
</dbReference>
<dbReference type="Pfam" id="PF02518">
    <property type="entry name" value="HATPase_c"/>
    <property type="match status" value="1"/>
</dbReference>
<dbReference type="SUPFAM" id="SSF47384">
    <property type="entry name" value="Homodimeric domain of signal transducing histidine kinase"/>
    <property type="match status" value="1"/>
</dbReference>
<dbReference type="GO" id="GO:0007234">
    <property type="term" value="P:osmosensory signaling via phosphorelay pathway"/>
    <property type="evidence" value="ECO:0007669"/>
    <property type="project" value="TreeGrafter"/>
</dbReference>
<reference evidence="11 12" key="1">
    <citation type="submission" date="2019-07" db="EMBL/GenBank/DDBJ databases">
        <title>Genomic Encyclopedia of Archaeal and Bacterial Type Strains, Phase II (KMG-II): from individual species to whole genera.</title>
        <authorList>
            <person name="Goeker M."/>
        </authorList>
    </citation>
    <scope>NUCLEOTIDE SEQUENCE [LARGE SCALE GENOMIC DNA]</scope>
    <source>
        <strain evidence="11 12">ATCC BAA-1139</strain>
    </source>
</reference>
<evidence type="ECO:0000256" key="2">
    <source>
        <dbReference type="ARBA" id="ARBA00012438"/>
    </source>
</evidence>
<keyword evidence="7" id="KW-0175">Coiled coil</keyword>
<dbReference type="InterPro" id="IPR003594">
    <property type="entry name" value="HATPase_dom"/>
</dbReference>
<keyword evidence="4" id="KW-0808">Transferase</keyword>
<dbReference type="FunFam" id="3.30.565.10:FF:000006">
    <property type="entry name" value="Sensor histidine kinase WalK"/>
    <property type="match status" value="1"/>
</dbReference>
<dbReference type="RefSeq" id="WP_145025132.1">
    <property type="nucleotide sequence ID" value="NZ_VLLN01000029.1"/>
</dbReference>
<evidence type="ECO:0000259" key="9">
    <source>
        <dbReference type="PROSITE" id="PS50109"/>
    </source>
</evidence>
<gene>
    <name evidence="11" type="ORF">JN12_03491</name>
</gene>
<dbReference type="Pfam" id="PF00512">
    <property type="entry name" value="HisKA"/>
    <property type="match status" value="1"/>
</dbReference>
<comment type="caution">
    <text evidence="11">The sequence shown here is derived from an EMBL/GenBank/DDBJ whole genome shotgun (WGS) entry which is preliminary data.</text>
</comment>
<dbReference type="InterPro" id="IPR003661">
    <property type="entry name" value="HisK_dim/P_dom"/>
</dbReference>
<dbReference type="InterPro" id="IPR050351">
    <property type="entry name" value="BphY/WalK/GraS-like"/>
</dbReference>
<evidence type="ECO:0000256" key="4">
    <source>
        <dbReference type="ARBA" id="ARBA00022679"/>
    </source>
</evidence>
<dbReference type="SUPFAM" id="SSF55785">
    <property type="entry name" value="PYP-like sensor domain (PAS domain)"/>
    <property type="match status" value="1"/>
</dbReference>
<dbReference type="CDD" id="cd00130">
    <property type="entry name" value="PAS"/>
    <property type="match status" value="1"/>
</dbReference>
<dbReference type="Proteomes" id="UP000319449">
    <property type="component" value="Unassembled WGS sequence"/>
</dbReference>
<comment type="catalytic activity">
    <reaction evidence="1">
        <text>ATP + protein L-histidine = ADP + protein N-phospho-L-histidine.</text>
        <dbReference type="EC" id="2.7.13.3"/>
    </reaction>
</comment>
<name>A0A562V8T9_9BACT</name>
<dbReference type="GO" id="GO:0000156">
    <property type="term" value="F:phosphorelay response regulator activity"/>
    <property type="evidence" value="ECO:0007669"/>
    <property type="project" value="TreeGrafter"/>
</dbReference>
<dbReference type="InterPro" id="IPR000014">
    <property type="entry name" value="PAS"/>
</dbReference>
<dbReference type="GO" id="GO:0000155">
    <property type="term" value="F:phosphorelay sensor kinase activity"/>
    <property type="evidence" value="ECO:0007669"/>
    <property type="project" value="InterPro"/>
</dbReference>
<dbReference type="GO" id="GO:0016020">
    <property type="term" value="C:membrane"/>
    <property type="evidence" value="ECO:0007669"/>
    <property type="project" value="UniProtKB-SubCell"/>
</dbReference>
<dbReference type="EMBL" id="VLLN01000029">
    <property type="protein sequence ID" value="TWJ14316.1"/>
    <property type="molecule type" value="Genomic_DNA"/>
</dbReference>
<evidence type="ECO:0000256" key="6">
    <source>
        <dbReference type="ARBA" id="ARBA00023136"/>
    </source>
</evidence>